<dbReference type="GO" id="GO:0016020">
    <property type="term" value="C:membrane"/>
    <property type="evidence" value="ECO:0007669"/>
    <property type="project" value="TreeGrafter"/>
</dbReference>
<keyword evidence="4" id="KW-0732">Signal</keyword>
<organism evidence="6 7">
    <name type="scientific">Aureibaculum algae</name>
    <dbReference type="NCBI Taxonomy" id="2584122"/>
    <lineage>
        <taxon>Bacteria</taxon>
        <taxon>Pseudomonadati</taxon>
        <taxon>Bacteroidota</taxon>
        <taxon>Flavobacteriia</taxon>
        <taxon>Flavobacteriales</taxon>
        <taxon>Flavobacteriaceae</taxon>
        <taxon>Aureibaculum</taxon>
    </lineage>
</organism>
<dbReference type="CDD" id="cd15482">
    <property type="entry name" value="Sialidase_non-viral"/>
    <property type="match status" value="1"/>
</dbReference>
<dbReference type="RefSeq" id="WP_138948980.1">
    <property type="nucleotide sequence ID" value="NZ_CP040749.1"/>
</dbReference>
<evidence type="ECO:0000313" key="7">
    <source>
        <dbReference type="Proteomes" id="UP000306229"/>
    </source>
</evidence>
<dbReference type="Gene3D" id="2.120.10.10">
    <property type="match status" value="1"/>
</dbReference>
<dbReference type="GO" id="GO:0004308">
    <property type="term" value="F:exo-alpha-sialidase activity"/>
    <property type="evidence" value="ECO:0007669"/>
    <property type="project" value="UniProtKB-EC"/>
</dbReference>
<evidence type="ECO:0000256" key="2">
    <source>
        <dbReference type="ARBA" id="ARBA00009348"/>
    </source>
</evidence>
<proteinExistence type="inferred from homology"/>
<dbReference type="GO" id="GO:0005737">
    <property type="term" value="C:cytoplasm"/>
    <property type="evidence" value="ECO:0007669"/>
    <property type="project" value="TreeGrafter"/>
</dbReference>
<dbReference type="AlphaFoldDB" id="A0A5B7TTT5"/>
<name>A0A5B7TTT5_9FLAO</name>
<dbReference type="GO" id="GO:0006689">
    <property type="term" value="P:ganglioside catabolic process"/>
    <property type="evidence" value="ECO:0007669"/>
    <property type="project" value="TreeGrafter"/>
</dbReference>
<dbReference type="Pfam" id="PF13088">
    <property type="entry name" value="BNR_2"/>
    <property type="match status" value="1"/>
</dbReference>
<dbReference type="PANTHER" id="PTHR10628:SF30">
    <property type="entry name" value="EXO-ALPHA-SIALIDASE"/>
    <property type="match status" value="1"/>
</dbReference>
<evidence type="ECO:0000259" key="5">
    <source>
        <dbReference type="Pfam" id="PF13088"/>
    </source>
</evidence>
<dbReference type="EMBL" id="CP040749">
    <property type="protein sequence ID" value="QCX38072.1"/>
    <property type="molecule type" value="Genomic_DNA"/>
</dbReference>
<dbReference type="KEGG" id="fbe:FF125_06385"/>
<dbReference type="InterPro" id="IPR026856">
    <property type="entry name" value="Sialidase_fam"/>
</dbReference>
<comment type="similarity">
    <text evidence="2">Belongs to the glycosyl hydrolase 33 family.</text>
</comment>
<evidence type="ECO:0000256" key="1">
    <source>
        <dbReference type="ARBA" id="ARBA00000427"/>
    </source>
</evidence>
<feature type="chain" id="PRO_5022819823" description="exo-alpha-sialidase" evidence="4">
    <location>
        <begin position="23"/>
        <end position="283"/>
    </location>
</feature>
<gene>
    <name evidence="6" type="ORF">FF125_06385</name>
</gene>
<dbReference type="SUPFAM" id="SSF50939">
    <property type="entry name" value="Sialidases"/>
    <property type="match status" value="1"/>
</dbReference>
<accession>A0A5B7TTT5</accession>
<feature type="signal peptide" evidence="4">
    <location>
        <begin position="1"/>
        <end position="22"/>
    </location>
</feature>
<comment type="catalytic activity">
    <reaction evidence="1">
        <text>Hydrolysis of alpha-(2-&gt;3)-, alpha-(2-&gt;6)-, alpha-(2-&gt;8)- glycosidic linkages of terminal sialic acid residues in oligosaccharides, glycoproteins, glycolipids, colominic acid and synthetic substrates.</text>
        <dbReference type="EC" id="3.2.1.18"/>
    </reaction>
</comment>
<sequence>MSRSNKIFINTLLLFIISNSWGQITTDKEVDNTQQNINLNYLFKSDSEDYKCFRIPAIVTTKVGTLLAFAEARKKGCSDTGNIDLVMKRSEDNGQTWSNLMVIWDDGNNVCGNPAPVVDKMTGAVHLLSTWNLGEDHEREIIAGKSKDTRRIFSFNSIDDGKSWSMPKEITKSVKKQDWTWYATGPVHGIQLEYGKNKGRLIIPSDHIEGGSKKYYSHIIYSDDHGMTWQLGGRTNQDQVNECTVVELSDGNLMLNMRNYDRTQKARKIAISKDGGASWEDIY</sequence>
<evidence type="ECO:0000313" key="6">
    <source>
        <dbReference type="EMBL" id="QCX38072.1"/>
    </source>
</evidence>
<dbReference type="InterPro" id="IPR011040">
    <property type="entry name" value="Sialidase"/>
</dbReference>
<dbReference type="InterPro" id="IPR036278">
    <property type="entry name" value="Sialidase_sf"/>
</dbReference>
<dbReference type="EC" id="3.2.1.18" evidence="3"/>
<dbReference type="GO" id="GO:0009313">
    <property type="term" value="P:oligosaccharide catabolic process"/>
    <property type="evidence" value="ECO:0007669"/>
    <property type="project" value="TreeGrafter"/>
</dbReference>
<evidence type="ECO:0000256" key="4">
    <source>
        <dbReference type="SAM" id="SignalP"/>
    </source>
</evidence>
<dbReference type="PANTHER" id="PTHR10628">
    <property type="entry name" value="SIALIDASE"/>
    <property type="match status" value="1"/>
</dbReference>
<keyword evidence="7" id="KW-1185">Reference proteome</keyword>
<protein>
    <recommendedName>
        <fullName evidence="3">exo-alpha-sialidase</fullName>
        <ecNumber evidence="3">3.2.1.18</ecNumber>
    </recommendedName>
</protein>
<feature type="domain" description="Sialidase" evidence="5">
    <location>
        <begin position="64"/>
        <end position="281"/>
    </location>
</feature>
<dbReference type="Proteomes" id="UP000306229">
    <property type="component" value="Chromosome"/>
</dbReference>
<evidence type="ECO:0000256" key="3">
    <source>
        <dbReference type="ARBA" id="ARBA00012733"/>
    </source>
</evidence>
<reference evidence="6 7" key="1">
    <citation type="submission" date="2019-05" db="EMBL/GenBank/DDBJ databases">
        <title>Algicella ahnfeltiae gen. nov., sp. nov., a novel marine bacterium of the family Flavobacteriaceae isolated from a red alga.</title>
        <authorList>
            <person name="Nedashkovskaya O.I."/>
            <person name="Kukhlevskiy A.D."/>
            <person name="Kim S.-G."/>
            <person name="Zhukova N.V."/>
            <person name="Mikhailov V.V."/>
        </authorList>
    </citation>
    <scope>NUCLEOTIDE SEQUENCE [LARGE SCALE GENOMIC DNA]</scope>
    <source>
        <strain evidence="6 7">10Alg115</strain>
    </source>
</reference>
<dbReference type="OrthoDB" id="7294637at2"/>